<dbReference type="GO" id="GO:0003677">
    <property type="term" value="F:DNA binding"/>
    <property type="evidence" value="ECO:0007669"/>
    <property type="project" value="InterPro"/>
</dbReference>
<dbReference type="PROSITE" id="PS50157">
    <property type="entry name" value="ZINC_FINGER_C2H2_2"/>
    <property type="match status" value="2"/>
</dbReference>
<dbReference type="InterPro" id="IPR036236">
    <property type="entry name" value="Znf_C2H2_sf"/>
</dbReference>
<dbReference type="InterPro" id="IPR035994">
    <property type="entry name" value="Nucleoside_phosphorylase_sf"/>
</dbReference>
<dbReference type="GO" id="GO:0008270">
    <property type="term" value="F:zinc ion binding"/>
    <property type="evidence" value="ECO:0007669"/>
    <property type="project" value="UniProtKB-KW"/>
</dbReference>
<evidence type="ECO:0000256" key="3">
    <source>
        <dbReference type="SAM" id="MobiDB-lite"/>
    </source>
</evidence>
<dbReference type="GO" id="GO:0006351">
    <property type="term" value="P:DNA-templated transcription"/>
    <property type="evidence" value="ECO:0007669"/>
    <property type="project" value="InterPro"/>
</dbReference>
<accession>A0AAV9PUR6</accession>
<dbReference type="InterPro" id="IPR013087">
    <property type="entry name" value="Znf_C2H2_type"/>
</dbReference>
<gene>
    <name evidence="5" type="ORF">LTR25_011071</name>
</gene>
<feature type="domain" description="C2H2-type" evidence="4">
    <location>
        <begin position="930"/>
        <end position="951"/>
    </location>
</feature>
<dbReference type="SUPFAM" id="SSF48452">
    <property type="entry name" value="TPR-like"/>
    <property type="match status" value="1"/>
</dbReference>
<dbReference type="Pfam" id="PF00096">
    <property type="entry name" value="zf-C2H2"/>
    <property type="match status" value="1"/>
</dbReference>
<dbReference type="Gene3D" id="1.25.40.10">
    <property type="entry name" value="Tetratricopeptide repeat domain"/>
    <property type="match status" value="2"/>
</dbReference>
<feature type="region of interest" description="Disordered" evidence="3">
    <location>
        <begin position="955"/>
        <end position="993"/>
    </location>
</feature>
<dbReference type="PROSITE" id="PS00028">
    <property type="entry name" value="ZINC_FINGER_C2H2_1"/>
    <property type="match status" value="1"/>
</dbReference>
<sequence>MQNDIATFLKEMEKKLPKTKPPARENDVLYYSSYVHQHHTSAACECGEGDRICEAALKAACDDLGCDSVMRVARNRLVDTTPQPMVHFGITGSGNSVMKSGQHRDQVAKADGIIAFEMEGAGVWDYFPSMVIKGVCDYADSHKRKGWQGYAAATAAACMKAFLVEWTPEERPTSPGKSQIALEYCRQAQQIYRGVFWIDSSSASTTVQSLVSIAQELDGSVVNALDDDDAKVRFALRTLERWDDRWLMVFDNCDDPATFSDVEQFVPQGGKGDILFTSRHRGLGELGTIIDIPPMPDKAGVELLLHRYSGINVSSYMSEGSTIVNRLGGLALAIDQASAYMAYKQLPIDRLSGFLGQYEAQREKVLQHTADYFWKYMNIGEESGQQTAINAFTTWEMSFQQLLDGWHTAGSVAHFLTVAAFLAPVQVSECLFKFHRELSEPPPDWADIFVASGGSDDESSSSEADEDLDRQEHVTPDPSRTIHDATIRRSQETWDGERFWHLIRQAYQMSLLHSIVPPTPPGGATLILHPLIRDWLQLRVGSKDRQTYTYEAVDMIVSSLRTLANRDSDATIKRSILLHMDAALVTVKGFFRDGHRLGQDITSCQNADWFASFYRDQGRFNASLDLYRTVVATRARVQGKEHPDTLMSMNNLALVLRGQGKYDEAEQMHREVVEVQERVLGQEHPDTLMSMNNLALVLSDQGKHDEAEQMHREVVEVRERVLGKEHPSTLASMNNLATVLRDQGKYVEAEQMHREVVKVKERVLGQEYPDTLTSMNNLAEVLRGQGKYNEAEQMHRKVVEVQERVLGQEHPSTLTSMNNLAAVLSDQCQYEEAEKIQAVVVVGMLRNFGFEHPSFDMSEQVTWHMGIPWHGGERKGKVTSRTCRKWGEQDFLPALRTADNLNVCPTCSKSYKRPEHLRRHQISHRTERPYQCELCSSRFQRSDVLKRHLKTCDSIADSATSDPSDPSEPRPKRLELSNNNPARNIDASLPNSHGAGHELLAAADGHSQSVEYIGDDSFEHLSGWISCGLSGSQWEGPTDGWQAFLNLTSGTQTPHSGIDPGEPGKDIGSLSFLGTFTSTTGLVSSFDCGTIEQRRRVNTHIRNETAVPSLGCSSTNALSRGSSNTSGAFVDEATWCEINTESTVETTLSRWLSDPLSFKCHEIITYIRNIVLHKSKNSCVTLTWSPTVHETCAQFFSPSNIRRYTQLYWAIWHPNVNIVHKPTFDTVSSKPALLAAMCLMGACVSPERNDQENSKRWFNCVEEMVFEDDDFCDDAPAPVCRETGEAKRPLGKLRALQAAYIVCLYQNWEGSNSSKRRIRRHRFSTIIAVARDIGIHNARHPDYGRMDLYDFSFANFVMTEELIRVFLWVFLLDTAFVIFNNLPPRMRENRTNGLRSTVASDFSAAFELLYTTDIDDALSIAIANLGPLNLFAMTSALHSLIFHYQSSFSCQGSLYPIQNALKAWGKVWHVYATRSSLDPCHSTVTSDMDLLTPSDMWKRVGFVRHADEYCHLADLMVQRLSALLADGTETIINAAGQARSGSTVSGNIESISPLLDKYDETSMQQVNKLISDFVKVRIH</sequence>
<dbReference type="InterPro" id="IPR007219">
    <property type="entry name" value="XnlR_reg_dom"/>
</dbReference>
<dbReference type="SUPFAM" id="SSF57667">
    <property type="entry name" value="beta-beta-alpha zinc fingers"/>
    <property type="match status" value="1"/>
</dbReference>
<dbReference type="PRINTS" id="PR00381">
    <property type="entry name" value="KINESINLIGHT"/>
</dbReference>
<dbReference type="Gene3D" id="3.30.160.60">
    <property type="entry name" value="Classic Zinc Finger"/>
    <property type="match status" value="2"/>
</dbReference>
<comment type="caution">
    <text evidence="5">The sequence shown here is derived from an EMBL/GenBank/DDBJ whole genome shotgun (WGS) entry which is preliminary data.</text>
</comment>
<dbReference type="PANTHER" id="PTHR46082">
    <property type="entry name" value="ATP/GTP-BINDING PROTEIN-RELATED"/>
    <property type="match status" value="1"/>
</dbReference>
<keyword evidence="2" id="KW-0862">Zinc</keyword>
<dbReference type="SUPFAM" id="SSF52540">
    <property type="entry name" value="P-loop containing nucleoside triphosphate hydrolases"/>
    <property type="match status" value="1"/>
</dbReference>
<dbReference type="InterPro" id="IPR027417">
    <property type="entry name" value="P-loop_NTPase"/>
</dbReference>
<keyword evidence="1" id="KW-0539">Nucleus</keyword>
<feature type="domain" description="C2H2-type" evidence="4">
    <location>
        <begin position="902"/>
        <end position="929"/>
    </location>
</feature>
<dbReference type="Gene3D" id="3.40.50.1580">
    <property type="entry name" value="Nucleoside phosphorylase domain"/>
    <property type="match status" value="1"/>
</dbReference>
<dbReference type="SUPFAM" id="SSF53167">
    <property type="entry name" value="Purine and uridine phosphorylases"/>
    <property type="match status" value="1"/>
</dbReference>
<evidence type="ECO:0000259" key="4">
    <source>
        <dbReference type="PROSITE" id="PS50157"/>
    </source>
</evidence>
<dbReference type="InterPro" id="IPR053137">
    <property type="entry name" value="NLR-like"/>
</dbReference>
<evidence type="ECO:0000313" key="6">
    <source>
        <dbReference type="Proteomes" id="UP001345827"/>
    </source>
</evidence>
<reference evidence="5 6" key="1">
    <citation type="submission" date="2023-06" db="EMBL/GenBank/DDBJ databases">
        <title>Black Yeasts Isolated from many extreme environments.</title>
        <authorList>
            <person name="Coleine C."/>
            <person name="Stajich J.E."/>
            <person name="Selbmann L."/>
        </authorList>
    </citation>
    <scope>NUCLEOTIDE SEQUENCE [LARGE SCALE GENOMIC DNA]</scope>
    <source>
        <strain evidence="5 6">CCFEE 5887</strain>
    </source>
</reference>
<dbReference type="SMART" id="SM00028">
    <property type="entry name" value="TPR"/>
    <property type="match status" value="4"/>
</dbReference>
<dbReference type="GO" id="GO:0003824">
    <property type="term" value="F:catalytic activity"/>
    <property type="evidence" value="ECO:0007669"/>
    <property type="project" value="InterPro"/>
</dbReference>
<name>A0AAV9PUR6_9PEZI</name>
<feature type="region of interest" description="Disordered" evidence="3">
    <location>
        <begin position="447"/>
        <end position="480"/>
    </location>
</feature>
<dbReference type="GO" id="GO:0009116">
    <property type="term" value="P:nucleoside metabolic process"/>
    <property type="evidence" value="ECO:0007669"/>
    <property type="project" value="InterPro"/>
</dbReference>
<dbReference type="InterPro" id="IPR011990">
    <property type="entry name" value="TPR-like_helical_dom_sf"/>
</dbReference>
<dbReference type="Pfam" id="PF13424">
    <property type="entry name" value="TPR_12"/>
    <property type="match status" value="2"/>
</dbReference>
<dbReference type="Pfam" id="PF04082">
    <property type="entry name" value="Fungal_trans"/>
    <property type="match status" value="1"/>
</dbReference>
<dbReference type="CDD" id="cd12148">
    <property type="entry name" value="fungal_TF_MHR"/>
    <property type="match status" value="1"/>
</dbReference>
<feature type="compositionally biased region" description="Basic and acidic residues" evidence="3">
    <location>
        <begin position="470"/>
        <end position="480"/>
    </location>
</feature>
<keyword evidence="2" id="KW-0479">Metal-binding</keyword>
<keyword evidence="2" id="KW-0863">Zinc-finger</keyword>
<protein>
    <recommendedName>
        <fullName evidence="4">C2H2-type domain-containing protein</fullName>
    </recommendedName>
</protein>
<feature type="compositionally biased region" description="Low complexity" evidence="3">
    <location>
        <begin position="955"/>
        <end position="964"/>
    </location>
</feature>
<dbReference type="EMBL" id="JAXLQG010000043">
    <property type="protein sequence ID" value="KAK5527566.1"/>
    <property type="molecule type" value="Genomic_DNA"/>
</dbReference>
<evidence type="ECO:0000256" key="2">
    <source>
        <dbReference type="PROSITE-ProRule" id="PRU00042"/>
    </source>
</evidence>
<proteinExistence type="predicted"/>
<organism evidence="5 6">
    <name type="scientific">Vermiconidia calcicola</name>
    <dbReference type="NCBI Taxonomy" id="1690605"/>
    <lineage>
        <taxon>Eukaryota</taxon>
        <taxon>Fungi</taxon>
        <taxon>Dikarya</taxon>
        <taxon>Ascomycota</taxon>
        <taxon>Pezizomycotina</taxon>
        <taxon>Dothideomycetes</taxon>
        <taxon>Dothideomycetidae</taxon>
        <taxon>Mycosphaerellales</taxon>
        <taxon>Extremaceae</taxon>
        <taxon>Vermiconidia</taxon>
    </lineage>
</organism>
<dbReference type="PANTHER" id="PTHR46082:SF6">
    <property type="entry name" value="AAA+ ATPASE DOMAIN-CONTAINING PROTEIN-RELATED"/>
    <property type="match status" value="1"/>
</dbReference>
<dbReference type="Pfam" id="PF13374">
    <property type="entry name" value="TPR_10"/>
    <property type="match status" value="2"/>
</dbReference>
<evidence type="ECO:0000313" key="5">
    <source>
        <dbReference type="EMBL" id="KAK5527566.1"/>
    </source>
</evidence>
<dbReference type="Gene3D" id="3.40.50.300">
    <property type="entry name" value="P-loop containing nucleotide triphosphate hydrolases"/>
    <property type="match status" value="1"/>
</dbReference>
<keyword evidence="6" id="KW-1185">Reference proteome</keyword>
<dbReference type="InterPro" id="IPR019734">
    <property type="entry name" value="TPR_rpt"/>
</dbReference>
<dbReference type="Proteomes" id="UP001345827">
    <property type="component" value="Unassembled WGS sequence"/>
</dbReference>
<evidence type="ECO:0000256" key="1">
    <source>
        <dbReference type="ARBA" id="ARBA00023242"/>
    </source>
</evidence>
<dbReference type="SMART" id="SM00355">
    <property type="entry name" value="ZnF_C2H2"/>
    <property type="match status" value="2"/>
</dbReference>
<feature type="compositionally biased region" description="Acidic residues" evidence="3">
    <location>
        <begin position="455"/>
        <end position="469"/>
    </location>
</feature>